<keyword evidence="2" id="KW-1185">Reference proteome</keyword>
<comment type="caution">
    <text evidence="1">The sequence shown here is derived from an EMBL/GenBank/DDBJ whole genome shotgun (WGS) entry which is preliminary data.</text>
</comment>
<name>A0ABU0WAC5_9GAMM</name>
<gene>
    <name evidence="1" type="ORF">RBH19_13480</name>
</gene>
<dbReference type="RefSeq" id="WP_306729379.1">
    <property type="nucleotide sequence ID" value="NZ_JAVDDT010000012.1"/>
</dbReference>
<accession>A0ABU0WAC5</accession>
<evidence type="ECO:0000313" key="1">
    <source>
        <dbReference type="EMBL" id="MDQ2070883.1"/>
    </source>
</evidence>
<dbReference type="Proteomes" id="UP001239019">
    <property type="component" value="Unassembled WGS sequence"/>
</dbReference>
<proteinExistence type="predicted"/>
<sequence length="302" mass="31689">MSNSDGAVAALIAVGMADGAEGFIEDPNLDDDGPGSMALHAANGTATNQCSGTGHLYIDESVVSGSSVGLDSAFGYTGNIELLEVDADCVISHDSFTVESRGYMRFGHSPDHTVVFGELTPGPGQSADAGPYISVLDSGATSMDQASQMYIHICQGCPELGGGANARMLLFADINFDIRMQNQPDMDFHLRWGTSTSDRMHMEVTDLGADNREYQMNGFMGFDSGSQSCQFAATFDTVQPIVVQGASSGQPMATAGELHLTPESGGDTVEVVYHSDGSVTVNGQTFSQSEVEALFEGCDSDV</sequence>
<evidence type="ECO:0000313" key="2">
    <source>
        <dbReference type="Proteomes" id="UP001239019"/>
    </source>
</evidence>
<dbReference type="EMBL" id="JAVDDT010000012">
    <property type="protein sequence ID" value="MDQ2070883.1"/>
    <property type="molecule type" value="Genomic_DNA"/>
</dbReference>
<protein>
    <submittedName>
        <fullName evidence="1">Uncharacterized protein</fullName>
    </submittedName>
</protein>
<reference evidence="1 2" key="1">
    <citation type="submission" date="2023-08" db="EMBL/GenBank/DDBJ databases">
        <title>Whole-genome sequencing of halo(alkali)philic microorganisms from hypersaline lakes.</title>
        <authorList>
            <person name="Sorokin D.Y."/>
            <person name="Abbas B."/>
            <person name="Merkel A.Y."/>
        </authorList>
    </citation>
    <scope>NUCLEOTIDE SEQUENCE [LARGE SCALE GENOMIC DNA]</scope>
    <source>
        <strain evidence="1 2">AB-CW4</strain>
    </source>
</reference>
<organism evidence="1 2">
    <name type="scientific">Natronospira bacteriovora</name>
    <dbReference type="NCBI Taxonomy" id="3069753"/>
    <lineage>
        <taxon>Bacteria</taxon>
        <taxon>Pseudomonadati</taxon>
        <taxon>Pseudomonadota</taxon>
        <taxon>Gammaproteobacteria</taxon>
        <taxon>Natronospirales</taxon>
        <taxon>Natronospiraceae</taxon>
        <taxon>Natronospira</taxon>
    </lineage>
</organism>